<evidence type="ECO:0000313" key="3">
    <source>
        <dbReference type="Proteomes" id="UP000298180"/>
    </source>
</evidence>
<sequence>MRLMRSGDEVKAFWAELKPCDHLVEMYEAEGDFLDSLESYVHDGLVAGDSVVLIATEDHLGALEQRLAVSGVDLNAARKEDRYIELDAEETLAKFMVNGWPDEERFKRVVGDLLGRAGANGANVRAFGEMVAFLWAKKLYAATVRLEHLWHRFCAEEGFSLLCAYPVSGPTSSSAVSMREICQAHSHVITKSGVAPV</sequence>
<dbReference type="Pfam" id="PF14417">
    <property type="entry name" value="MEDS"/>
    <property type="match status" value="1"/>
</dbReference>
<dbReference type="EMBL" id="SMLM01000001">
    <property type="protein sequence ID" value="TFZ06587.1"/>
    <property type="molecule type" value="Genomic_DNA"/>
</dbReference>
<protein>
    <recommendedName>
        <fullName evidence="1">MEDS domain-containing protein</fullName>
    </recommendedName>
</protein>
<dbReference type="Proteomes" id="UP000298180">
    <property type="component" value="Unassembled WGS sequence"/>
</dbReference>
<comment type="caution">
    <text evidence="2">The sequence shown here is derived from an EMBL/GenBank/DDBJ whole genome shotgun (WGS) entry which is preliminary data.</text>
</comment>
<dbReference type="OrthoDB" id="9782655at2"/>
<proteinExistence type="predicted"/>
<evidence type="ECO:0000313" key="2">
    <source>
        <dbReference type="EMBL" id="TFZ06587.1"/>
    </source>
</evidence>
<feature type="domain" description="MEDS" evidence="1">
    <location>
        <begin position="21"/>
        <end position="185"/>
    </location>
</feature>
<reference evidence="2 3" key="1">
    <citation type="submission" date="2019-03" db="EMBL/GenBank/DDBJ databases">
        <title>Ramlibacter henchirensis DSM 14656, whole genome shotgun sequence.</title>
        <authorList>
            <person name="Zhang X."/>
            <person name="Feng G."/>
            <person name="Zhu H."/>
        </authorList>
    </citation>
    <scope>NUCLEOTIDE SEQUENCE [LARGE SCALE GENOMIC DNA]</scope>
    <source>
        <strain evidence="2 3">DSM 14656</strain>
    </source>
</reference>
<accession>A0A4Z0C4I0</accession>
<dbReference type="RefSeq" id="WP_135262673.1">
    <property type="nucleotide sequence ID" value="NZ_SMLM01000001.1"/>
</dbReference>
<evidence type="ECO:0000259" key="1">
    <source>
        <dbReference type="Pfam" id="PF14417"/>
    </source>
</evidence>
<name>A0A4Z0C4I0_9BURK</name>
<dbReference type="AlphaFoldDB" id="A0A4Z0C4I0"/>
<gene>
    <name evidence="2" type="ORF">EZ313_08140</name>
</gene>
<organism evidence="2 3">
    <name type="scientific">Ramlibacter henchirensis</name>
    <dbReference type="NCBI Taxonomy" id="204072"/>
    <lineage>
        <taxon>Bacteria</taxon>
        <taxon>Pseudomonadati</taxon>
        <taxon>Pseudomonadota</taxon>
        <taxon>Betaproteobacteria</taxon>
        <taxon>Burkholderiales</taxon>
        <taxon>Comamonadaceae</taxon>
        <taxon>Ramlibacter</taxon>
    </lineage>
</organism>
<dbReference type="InterPro" id="IPR025847">
    <property type="entry name" value="MEDS_domain"/>
</dbReference>
<keyword evidence="3" id="KW-1185">Reference proteome</keyword>